<keyword evidence="2" id="KW-1185">Reference proteome</keyword>
<reference evidence="1" key="1">
    <citation type="submission" date="2025-05" db="UniProtKB">
        <authorList>
            <consortium name="Ensembl"/>
        </authorList>
    </citation>
    <scope>IDENTIFICATION</scope>
</reference>
<dbReference type="Proteomes" id="UP000694564">
    <property type="component" value="Chromosome Y"/>
</dbReference>
<evidence type="ECO:0000313" key="2">
    <source>
        <dbReference type="Proteomes" id="UP000694564"/>
    </source>
</evidence>
<organism evidence="1 2">
    <name type="scientific">Sciurus vulgaris</name>
    <name type="common">Eurasian red squirrel</name>
    <dbReference type="NCBI Taxonomy" id="55149"/>
    <lineage>
        <taxon>Eukaryota</taxon>
        <taxon>Metazoa</taxon>
        <taxon>Chordata</taxon>
        <taxon>Craniata</taxon>
        <taxon>Vertebrata</taxon>
        <taxon>Euteleostomi</taxon>
        <taxon>Mammalia</taxon>
        <taxon>Eutheria</taxon>
        <taxon>Euarchontoglires</taxon>
        <taxon>Glires</taxon>
        <taxon>Rodentia</taxon>
        <taxon>Sciuromorpha</taxon>
        <taxon>Sciuridae</taxon>
        <taxon>Sciurinae</taxon>
        <taxon>Sciurini</taxon>
        <taxon>Sciurus</taxon>
    </lineage>
</organism>
<name>A0A8D2DWI4_SCIVU</name>
<dbReference type="Ensembl" id="ENSSVLT00005033026.1">
    <property type="protein sequence ID" value="ENSSVLP00005029739.1"/>
    <property type="gene ID" value="ENSSVLG00005023472.1"/>
</dbReference>
<dbReference type="GeneTree" id="ENSGT01010000230049"/>
<accession>A0A8D2DWI4</accession>
<evidence type="ECO:0000313" key="1">
    <source>
        <dbReference type="Ensembl" id="ENSSVLP00005029739.1"/>
    </source>
</evidence>
<dbReference type="Proteomes" id="UP000694564">
    <property type="component" value="Chromosome X"/>
</dbReference>
<sequence length="73" mass="7806">CLCGMLWAGPAVHTSGHFQQWGCCSSCPQMLNQLLGKSPSMSLRCLRGETLAHFSCDPSGHGLLCFVLAHSTV</sequence>
<protein>
    <submittedName>
        <fullName evidence="1">Uncharacterized protein</fullName>
    </submittedName>
</protein>
<proteinExistence type="predicted"/>
<dbReference type="Ensembl" id="ENSSVLT00005035383.1">
    <property type="protein sequence ID" value="ENSSVLP00005031871.1"/>
    <property type="gene ID" value="ENSSVLG00005025081.1"/>
</dbReference>
<dbReference type="AlphaFoldDB" id="A0A8D2DWI4"/>